<dbReference type="GO" id="GO:0009432">
    <property type="term" value="P:SOS response"/>
    <property type="evidence" value="ECO:0007669"/>
    <property type="project" value="UniProtKB-KW"/>
</dbReference>
<sequence length="430" mass="47953">MSAVFALVDCNNFYASCEKLFRPDLAEQPVVVLSNNDGCVVARSPEAKALGIKMAVPVFQIQDLIKRYGVHTFSSNYALYGDISSRVMRILEQLSPRVEVYSIDEAFLDLTGMNELEAFGMQVKQTILQWVGIHVCVGMAPTKTLAKLANHAAKAYPATGGVVDLTARTRQQKLLALLPVGEVWGVGRRLSKRLAALNIHTALDLAQSDPSRIRRQFSVVLERTVRELNGESCIALEEAPASKKQLVSSRSFGTPVTEFAKMHEALAHYTARAAEKLRHEGLEAKVLSVFLCTNRFQSEQPQYSNSATVELTQPTADTRDLTQQAVALLKRIWRNGYPYKKAGVMLADFYTPGSYTPSLFADTELAETNTPYFGSQPGSRRLMQVMDSINQSGKGRVFLTGEHLKHSWNMKREYLSPAYTTQWRQLPRVK</sequence>
<dbReference type="InterPro" id="IPR017961">
    <property type="entry name" value="DNA_pol_Y-fam_little_finger"/>
</dbReference>
<dbReference type="GO" id="GO:0042276">
    <property type="term" value="P:error-prone translesion synthesis"/>
    <property type="evidence" value="ECO:0007669"/>
    <property type="project" value="TreeGrafter"/>
</dbReference>
<evidence type="ECO:0000256" key="2">
    <source>
        <dbReference type="ARBA" id="ARBA00022763"/>
    </source>
</evidence>
<dbReference type="PANTHER" id="PTHR11076:SF34">
    <property type="entry name" value="PROTEIN UMUC"/>
    <property type="match status" value="1"/>
</dbReference>
<dbReference type="PANTHER" id="PTHR11076">
    <property type="entry name" value="DNA REPAIR POLYMERASE UMUC / TRANSFERASE FAMILY MEMBER"/>
    <property type="match status" value="1"/>
</dbReference>
<name>A0A432WTN3_9GAMM</name>
<feature type="domain" description="UmuC" evidence="6">
    <location>
        <begin position="5"/>
        <end position="187"/>
    </location>
</feature>
<evidence type="ECO:0000256" key="4">
    <source>
        <dbReference type="ARBA" id="ARBA00023204"/>
    </source>
</evidence>
<accession>A0A432WTN3</accession>
<comment type="caution">
    <text evidence="7">The sequence shown here is derived from an EMBL/GenBank/DDBJ whole genome shotgun (WGS) entry which is preliminary data.</text>
</comment>
<reference evidence="7 8" key="1">
    <citation type="journal article" date="2011" name="Front. Microbiol.">
        <title>Genomic signatures of strain selection and enhancement in Bacillus atrophaeus var. globigii, a historical biowarfare simulant.</title>
        <authorList>
            <person name="Gibbons H.S."/>
            <person name="Broomall S.M."/>
            <person name="McNew L.A."/>
            <person name="Daligault H."/>
            <person name="Chapman C."/>
            <person name="Bruce D."/>
            <person name="Karavis M."/>
            <person name="Krepps M."/>
            <person name="McGregor P.A."/>
            <person name="Hong C."/>
            <person name="Park K.H."/>
            <person name="Akmal A."/>
            <person name="Feldman A."/>
            <person name="Lin J.S."/>
            <person name="Chang W.E."/>
            <person name="Higgs B.W."/>
            <person name="Demirev P."/>
            <person name="Lindquist J."/>
            <person name="Liem A."/>
            <person name="Fochler E."/>
            <person name="Read T.D."/>
            <person name="Tapia R."/>
            <person name="Johnson S."/>
            <person name="Bishop-Lilly K.A."/>
            <person name="Detter C."/>
            <person name="Han C."/>
            <person name="Sozhamannan S."/>
            <person name="Rosenzweig C.N."/>
            <person name="Skowronski E.W."/>
        </authorList>
    </citation>
    <scope>NUCLEOTIDE SEQUENCE [LARGE SCALE GENOMIC DNA]</scope>
    <source>
        <strain evidence="7 8">AIT1</strain>
    </source>
</reference>
<gene>
    <name evidence="7" type="ORF">CWE15_11285</name>
</gene>
<evidence type="ECO:0000259" key="6">
    <source>
        <dbReference type="PROSITE" id="PS50173"/>
    </source>
</evidence>
<dbReference type="InterPro" id="IPR024728">
    <property type="entry name" value="PolY_HhH_motif"/>
</dbReference>
<dbReference type="Pfam" id="PF11799">
    <property type="entry name" value="IMS_C"/>
    <property type="match status" value="1"/>
</dbReference>
<dbReference type="SUPFAM" id="SSF100879">
    <property type="entry name" value="Lesion bypass DNA polymerase (Y-family), little finger domain"/>
    <property type="match status" value="1"/>
</dbReference>
<dbReference type="InterPro" id="IPR050116">
    <property type="entry name" value="DNA_polymerase-Y"/>
</dbReference>
<dbReference type="Proteomes" id="UP000286976">
    <property type="component" value="Unassembled WGS sequence"/>
</dbReference>
<comment type="similarity">
    <text evidence="1">Belongs to the DNA polymerase type-Y family.</text>
</comment>
<keyword evidence="5" id="KW-0742">SOS response</keyword>
<dbReference type="RefSeq" id="WP_126758186.1">
    <property type="nucleotide sequence ID" value="NZ_PIPQ01000012.1"/>
</dbReference>
<dbReference type="PROSITE" id="PS50173">
    <property type="entry name" value="UMUC"/>
    <property type="match status" value="1"/>
</dbReference>
<evidence type="ECO:0000313" key="8">
    <source>
        <dbReference type="Proteomes" id="UP000286976"/>
    </source>
</evidence>
<keyword evidence="8" id="KW-1185">Reference proteome</keyword>
<dbReference type="CDD" id="cd01700">
    <property type="entry name" value="PolY_Pol_V_umuC"/>
    <property type="match status" value="1"/>
</dbReference>
<dbReference type="GO" id="GO:0003684">
    <property type="term" value="F:damaged DNA binding"/>
    <property type="evidence" value="ECO:0007669"/>
    <property type="project" value="InterPro"/>
</dbReference>
<dbReference type="OrthoDB" id="9808813at2"/>
<dbReference type="Gene3D" id="1.10.150.20">
    <property type="entry name" value="5' to 3' exonuclease, C-terminal subdomain"/>
    <property type="match status" value="1"/>
</dbReference>
<dbReference type="InterPro" id="IPR043128">
    <property type="entry name" value="Rev_trsase/Diguanyl_cyclase"/>
</dbReference>
<dbReference type="InterPro" id="IPR036775">
    <property type="entry name" value="DNA_pol_Y-fam_lit_finger_sf"/>
</dbReference>
<keyword evidence="3" id="KW-0741">SOS mutagenesis</keyword>
<keyword evidence="2" id="KW-0227">DNA damage</keyword>
<evidence type="ECO:0000256" key="1">
    <source>
        <dbReference type="ARBA" id="ARBA00010945"/>
    </source>
</evidence>
<dbReference type="InterPro" id="IPR025188">
    <property type="entry name" value="DUF4113"/>
</dbReference>
<dbReference type="SUPFAM" id="SSF56672">
    <property type="entry name" value="DNA/RNA polymerases"/>
    <property type="match status" value="1"/>
</dbReference>
<dbReference type="Pfam" id="PF00817">
    <property type="entry name" value="IMS"/>
    <property type="match status" value="1"/>
</dbReference>
<dbReference type="GO" id="GO:0006281">
    <property type="term" value="P:DNA repair"/>
    <property type="evidence" value="ECO:0007669"/>
    <property type="project" value="UniProtKB-KW"/>
</dbReference>
<evidence type="ECO:0000256" key="5">
    <source>
        <dbReference type="ARBA" id="ARBA00023236"/>
    </source>
</evidence>
<dbReference type="InterPro" id="IPR043502">
    <property type="entry name" value="DNA/RNA_pol_sf"/>
</dbReference>
<dbReference type="GO" id="GO:0003887">
    <property type="term" value="F:DNA-directed DNA polymerase activity"/>
    <property type="evidence" value="ECO:0007669"/>
    <property type="project" value="TreeGrafter"/>
</dbReference>
<evidence type="ECO:0000256" key="3">
    <source>
        <dbReference type="ARBA" id="ARBA00023199"/>
    </source>
</evidence>
<dbReference type="Pfam" id="PF11798">
    <property type="entry name" value="IMS_HHH"/>
    <property type="match status" value="1"/>
</dbReference>
<protein>
    <submittedName>
        <fullName evidence="7">DNA polymerase V subunit UmuC</fullName>
    </submittedName>
</protein>
<organism evidence="7 8">
    <name type="scientific">Aliidiomarina taiwanensis</name>
    <dbReference type="NCBI Taxonomy" id="946228"/>
    <lineage>
        <taxon>Bacteria</taxon>
        <taxon>Pseudomonadati</taxon>
        <taxon>Pseudomonadota</taxon>
        <taxon>Gammaproteobacteria</taxon>
        <taxon>Alteromonadales</taxon>
        <taxon>Idiomarinaceae</taxon>
        <taxon>Aliidiomarina</taxon>
    </lineage>
</organism>
<dbReference type="AlphaFoldDB" id="A0A432WTN3"/>
<dbReference type="Pfam" id="PF13438">
    <property type="entry name" value="DUF4113"/>
    <property type="match status" value="1"/>
</dbReference>
<proteinExistence type="inferred from homology"/>
<evidence type="ECO:0000313" key="7">
    <source>
        <dbReference type="EMBL" id="RUO37141.1"/>
    </source>
</evidence>
<dbReference type="InterPro" id="IPR001126">
    <property type="entry name" value="UmuC"/>
</dbReference>
<dbReference type="Gene3D" id="3.30.1490.100">
    <property type="entry name" value="DNA polymerase, Y-family, little finger domain"/>
    <property type="match status" value="1"/>
</dbReference>
<dbReference type="EMBL" id="PIPQ01000012">
    <property type="protein sequence ID" value="RUO37141.1"/>
    <property type="molecule type" value="Genomic_DNA"/>
</dbReference>
<dbReference type="GO" id="GO:0005829">
    <property type="term" value="C:cytosol"/>
    <property type="evidence" value="ECO:0007669"/>
    <property type="project" value="TreeGrafter"/>
</dbReference>
<dbReference type="Gene3D" id="3.30.70.270">
    <property type="match status" value="1"/>
</dbReference>
<dbReference type="Gene3D" id="3.40.1170.60">
    <property type="match status" value="1"/>
</dbReference>
<dbReference type="NCBIfam" id="NF002955">
    <property type="entry name" value="PRK03609.1"/>
    <property type="match status" value="1"/>
</dbReference>
<keyword evidence="4" id="KW-0234">DNA repair</keyword>